<sequence length="529" mass="55241">AYRSLARRVRGAGDEPLLHRHPGRAAPVEVDGLVGAQRVHDAGALLEARADAVAGAPAIHGDEEQVAAGLRSGQGARVAALAEAVVELRVLRVDEALCERRDLRLAALQQPWAAVDDARPRANPRALAKDALGELGLLPRLCVGAEPVGALPGAGEDRAVRRDGASASLAQRRDAARGVEDGLGSLARLGVRAEDGGEVDQLGWVRAGEVVFGFLCRVVPTLAAAAPDQARLAVLAVYDSRRPVGGPDGELVGEGRHVRASSISLGEDEAGPAVHGLADEVAFEDGDAGQIPRRAVVRADNEVAAVYGRQSARARRDARQELALRHDLCCQLRRERAVVAVGVDLQDVDHPRPRRLLSVLPRVDGARAFVAVGRELSPEGVGLCLRGELPDADQVARGTLGRVVRGAVGDPLDAGPVAVGPEPVGDLLGRGPVLPEGHVDGVEVHPGLPAALDAGVGDARRHPFGGPTLLQAGIAERQFAAGGARVRGGGDGRRQSQSTQDQGDQDAEQALMELHLFPSPRPTARRSLL</sequence>
<organism evidence="2">
    <name type="scientific">uncultured Rubrobacteraceae bacterium</name>
    <dbReference type="NCBI Taxonomy" id="349277"/>
    <lineage>
        <taxon>Bacteria</taxon>
        <taxon>Bacillati</taxon>
        <taxon>Actinomycetota</taxon>
        <taxon>Rubrobacteria</taxon>
        <taxon>Rubrobacterales</taxon>
        <taxon>Rubrobacteraceae</taxon>
        <taxon>environmental samples</taxon>
    </lineage>
</organism>
<accession>A0A6J4PQM4</accession>
<reference evidence="2" key="1">
    <citation type="submission" date="2020-02" db="EMBL/GenBank/DDBJ databases">
        <authorList>
            <person name="Meier V. D."/>
        </authorList>
    </citation>
    <scope>NUCLEOTIDE SEQUENCE</scope>
    <source>
        <strain evidence="2">AVDCRST_MAG01</strain>
    </source>
</reference>
<feature type="region of interest" description="Disordered" evidence="1">
    <location>
        <begin position="483"/>
        <end position="507"/>
    </location>
</feature>
<dbReference type="AlphaFoldDB" id="A0A6J4PQM4"/>
<evidence type="ECO:0000256" key="1">
    <source>
        <dbReference type="SAM" id="MobiDB-lite"/>
    </source>
</evidence>
<feature type="non-terminal residue" evidence="2">
    <location>
        <position position="1"/>
    </location>
</feature>
<name>A0A6J4PQM4_9ACTN</name>
<protein>
    <submittedName>
        <fullName evidence="2">Uncharacterized protein</fullName>
    </submittedName>
</protein>
<proteinExistence type="predicted"/>
<gene>
    <name evidence="2" type="ORF">AVDCRST_MAG01-01-2304</name>
</gene>
<evidence type="ECO:0000313" key="2">
    <source>
        <dbReference type="EMBL" id="CAA9421394.1"/>
    </source>
</evidence>
<dbReference type="EMBL" id="CADCUW010000320">
    <property type="protein sequence ID" value="CAA9421394.1"/>
    <property type="molecule type" value="Genomic_DNA"/>
</dbReference>